<sequence>MTTLTLTLTLTLPRLGETMEEATVVSWLVEPGVAFRRGQPIIELETDKTVVEYPALGDGVLDEILAAHGARIAVGAPLARATVRDAAEWADEMAPAGAGRPDTDAEPAVGMAASVAMLLMPRLGETMDAGTVIRWLVAPGASYARGEALLEIETDKTVAEVPALSDGRMIEYLVAEGARVAVGTPIATLEGEVEDAGGLATNFAAAGVEPKPVAPAAPAPRATVVPGTRRRATPVARRLAREAGVSLDAIAGTGRRGRIEARDVRAAGSVRAASGAGPIAFDAVGAEQAETILLLHGFSGDRRAWAAISAILARAGRRTVAPDLPAHGETAIEADTVAAVVDAMTAFADALPGRLHIVGHSFGAVIATALAGRLGGKVSRLTLVTPAGCGREISDAFVSGMAAASSPGEVTHLLRLLGPNGGALSDAALGAMAKETARGRLVALAADFTGPLGQRHDILRPLTALAGRLPVRALFGTEDRVIPATHALALPPQAAVHFLPTGHMPQWDAPDVMANLILGDTDHG</sequence>
<dbReference type="PANTHER" id="PTHR43178">
    <property type="entry name" value="DIHYDROLIPOAMIDE ACETYLTRANSFERASE COMPONENT OF PYRUVATE DEHYDROGENASE COMPLEX"/>
    <property type="match status" value="1"/>
</dbReference>
<feature type="domain" description="Lipoyl-binding" evidence="6">
    <location>
        <begin position="7"/>
        <end position="82"/>
    </location>
</feature>
<evidence type="ECO:0000259" key="6">
    <source>
        <dbReference type="PROSITE" id="PS50968"/>
    </source>
</evidence>
<keyword evidence="9" id="KW-1185">Reference proteome</keyword>
<feature type="domain" description="Peripheral subunit-binding (PSBD)" evidence="7">
    <location>
        <begin position="231"/>
        <end position="268"/>
    </location>
</feature>
<feature type="domain" description="Lipoyl-binding" evidence="6">
    <location>
        <begin position="115"/>
        <end position="190"/>
    </location>
</feature>
<dbReference type="Gene3D" id="2.40.50.100">
    <property type="match status" value="2"/>
</dbReference>
<dbReference type="Proteomes" id="UP000549457">
    <property type="component" value="Unassembled WGS sequence"/>
</dbReference>
<dbReference type="Pfam" id="PF12697">
    <property type="entry name" value="Abhydrolase_6"/>
    <property type="match status" value="1"/>
</dbReference>
<dbReference type="PANTHER" id="PTHR43178:SF5">
    <property type="entry name" value="LIPOAMIDE ACYLTRANSFERASE COMPONENT OF BRANCHED-CHAIN ALPHA-KETO ACID DEHYDROGENASE COMPLEX, MITOCHONDRIAL"/>
    <property type="match status" value="1"/>
</dbReference>
<dbReference type="SUPFAM" id="SSF51230">
    <property type="entry name" value="Single hybrid motif"/>
    <property type="match status" value="2"/>
</dbReference>
<dbReference type="PRINTS" id="PR00111">
    <property type="entry name" value="ABHYDROLASE"/>
</dbReference>
<comment type="similarity">
    <text evidence="2">Belongs to the 2-oxoacid dehydrogenase family.</text>
</comment>
<dbReference type="InterPro" id="IPR036625">
    <property type="entry name" value="E3-bd_dom_sf"/>
</dbReference>
<dbReference type="EC" id="2.3.1.12" evidence="8"/>
<keyword evidence="4 8" id="KW-0808">Transferase</keyword>
<dbReference type="Pfam" id="PF00364">
    <property type="entry name" value="Biotin_lipoyl"/>
    <property type="match status" value="2"/>
</dbReference>
<dbReference type="InterPro" id="IPR050743">
    <property type="entry name" value="2-oxoacid_DH_E2_comp"/>
</dbReference>
<reference evidence="8 9" key="1">
    <citation type="submission" date="2020-08" db="EMBL/GenBank/DDBJ databases">
        <title>Genomic Encyclopedia of Type Strains, Phase IV (KMG-IV): sequencing the most valuable type-strain genomes for metagenomic binning, comparative biology and taxonomic classification.</title>
        <authorList>
            <person name="Goeker M."/>
        </authorList>
    </citation>
    <scope>NUCLEOTIDE SEQUENCE [LARGE SCALE GENOMIC DNA]</scope>
    <source>
        <strain evidence="8 9">DSM 101730</strain>
    </source>
</reference>
<evidence type="ECO:0000256" key="4">
    <source>
        <dbReference type="ARBA" id="ARBA00022679"/>
    </source>
</evidence>
<dbReference type="Gene3D" id="4.10.320.10">
    <property type="entry name" value="E3-binding domain"/>
    <property type="match status" value="1"/>
</dbReference>
<keyword evidence="5 8" id="KW-0012">Acyltransferase</keyword>
<evidence type="ECO:0000313" key="8">
    <source>
        <dbReference type="EMBL" id="MBB5222914.1"/>
    </source>
</evidence>
<evidence type="ECO:0000256" key="2">
    <source>
        <dbReference type="ARBA" id="ARBA00007317"/>
    </source>
</evidence>
<keyword evidence="8" id="KW-0670">Pyruvate</keyword>
<dbReference type="AlphaFoldDB" id="A0A840SPE9"/>
<organism evidence="8 9">
    <name type="scientific">Amaricoccus macauensis</name>
    <dbReference type="NCBI Taxonomy" id="57001"/>
    <lineage>
        <taxon>Bacteria</taxon>
        <taxon>Pseudomonadati</taxon>
        <taxon>Pseudomonadota</taxon>
        <taxon>Alphaproteobacteria</taxon>
        <taxon>Rhodobacterales</taxon>
        <taxon>Paracoccaceae</taxon>
        <taxon>Amaricoccus</taxon>
    </lineage>
</organism>
<dbReference type="SUPFAM" id="SSF47005">
    <property type="entry name" value="Peripheral subunit-binding domain of 2-oxo acid dehydrogenase complex"/>
    <property type="match status" value="1"/>
</dbReference>
<dbReference type="GO" id="GO:0005737">
    <property type="term" value="C:cytoplasm"/>
    <property type="evidence" value="ECO:0007669"/>
    <property type="project" value="TreeGrafter"/>
</dbReference>
<protein>
    <submittedName>
        <fullName evidence="8">Pyruvate dehydrogenase E2 component (Dihydrolipoamide acetyltransferase)</fullName>
        <ecNumber evidence="8">2.3.1.12</ecNumber>
    </submittedName>
</protein>
<dbReference type="SUPFAM" id="SSF53474">
    <property type="entry name" value="alpha/beta-Hydrolases"/>
    <property type="match status" value="1"/>
</dbReference>
<proteinExistence type="inferred from homology"/>
<dbReference type="InterPro" id="IPR004167">
    <property type="entry name" value="PSBD"/>
</dbReference>
<evidence type="ECO:0000256" key="1">
    <source>
        <dbReference type="ARBA" id="ARBA00001938"/>
    </source>
</evidence>
<accession>A0A840SPE9</accession>
<evidence type="ECO:0000256" key="5">
    <source>
        <dbReference type="ARBA" id="ARBA00023315"/>
    </source>
</evidence>
<gene>
    <name evidence="8" type="ORF">HNP73_002861</name>
</gene>
<dbReference type="GO" id="GO:0004742">
    <property type="term" value="F:dihydrolipoyllysine-residue acetyltransferase activity"/>
    <property type="evidence" value="ECO:0007669"/>
    <property type="project" value="UniProtKB-EC"/>
</dbReference>
<dbReference type="EMBL" id="JACHFM010000003">
    <property type="protein sequence ID" value="MBB5222914.1"/>
    <property type="molecule type" value="Genomic_DNA"/>
</dbReference>
<dbReference type="Pfam" id="PF02817">
    <property type="entry name" value="E3_binding"/>
    <property type="match status" value="1"/>
</dbReference>
<comment type="cofactor">
    <cofactor evidence="1">
        <name>(R)-lipoate</name>
        <dbReference type="ChEBI" id="CHEBI:83088"/>
    </cofactor>
</comment>
<dbReference type="InterPro" id="IPR011053">
    <property type="entry name" value="Single_hybrid_motif"/>
</dbReference>
<evidence type="ECO:0000256" key="3">
    <source>
        <dbReference type="ARBA" id="ARBA00011484"/>
    </source>
</evidence>
<evidence type="ECO:0000259" key="7">
    <source>
        <dbReference type="PROSITE" id="PS51826"/>
    </source>
</evidence>
<evidence type="ECO:0000313" key="9">
    <source>
        <dbReference type="Proteomes" id="UP000549457"/>
    </source>
</evidence>
<comment type="subunit">
    <text evidence="3">Forms a 24-polypeptide structural core with octahedral symmetry.</text>
</comment>
<dbReference type="RefSeq" id="WP_184150888.1">
    <property type="nucleotide sequence ID" value="NZ_JACHFM010000003.1"/>
</dbReference>
<name>A0A840SPE9_9RHOB</name>
<dbReference type="CDD" id="cd06849">
    <property type="entry name" value="lipoyl_domain"/>
    <property type="match status" value="2"/>
</dbReference>
<dbReference type="InterPro" id="IPR000089">
    <property type="entry name" value="Biotin_lipoyl"/>
</dbReference>
<dbReference type="GO" id="GO:0031405">
    <property type="term" value="F:lipoic acid binding"/>
    <property type="evidence" value="ECO:0007669"/>
    <property type="project" value="TreeGrafter"/>
</dbReference>
<dbReference type="PROSITE" id="PS51826">
    <property type="entry name" value="PSBD"/>
    <property type="match status" value="1"/>
</dbReference>
<comment type="caution">
    <text evidence="8">The sequence shown here is derived from an EMBL/GenBank/DDBJ whole genome shotgun (WGS) entry which is preliminary data.</text>
</comment>
<dbReference type="InterPro" id="IPR000073">
    <property type="entry name" value="AB_hydrolase_1"/>
</dbReference>
<dbReference type="Gene3D" id="3.40.50.1820">
    <property type="entry name" value="alpha/beta hydrolase"/>
    <property type="match status" value="1"/>
</dbReference>
<dbReference type="InterPro" id="IPR029058">
    <property type="entry name" value="AB_hydrolase_fold"/>
</dbReference>
<dbReference type="PROSITE" id="PS50968">
    <property type="entry name" value="BIOTINYL_LIPOYL"/>
    <property type="match status" value="2"/>
</dbReference>